<dbReference type="Pfam" id="PF07750">
    <property type="entry name" value="GcrA"/>
    <property type="match status" value="1"/>
</dbReference>
<feature type="compositionally biased region" description="Low complexity" evidence="1">
    <location>
        <begin position="60"/>
        <end position="71"/>
    </location>
</feature>
<proteinExistence type="predicted"/>
<dbReference type="Proteomes" id="UP001165652">
    <property type="component" value="Unassembled WGS sequence"/>
</dbReference>
<organism evidence="2 3">
    <name type="scientific">Rhodoplanes tepidamans</name>
    <name type="common">Rhodoplanes cryptolactis</name>
    <dbReference type="NCBI Taxonomy" id="200616"/>
    <lineage>
        <taxon>Bacteria</taxon>
        <taxon>Pseudomonadati</taxon>
        <taxon>Pseudomonadota</taxon>
        <taxon>Alphaproteobacteria</taxon>
        <taxon>Hyphomicrobiales</taxon>
        <taxon>Nitrobacteraceae</taxon>
        <taxon>Rhodoplanes</taxon>
    </lineage>
</organism>
<dbReference type="EMBL" id="JAQQLI010000035">
    <property type="protein sequence ID" value="MDC7787992.1"/>
    <property type="molecule type" value="Genomic_DNA"/>
</dbReference>
<keyword evidence="3" id="KW-1185">Reference proteome</keyword>
<reference evidence="2" key="1">
    <citation type="journal article" date="2023" name="Microbiol Resour">
        <title>Genome Sequences of Rhodoplanes serenus and Two Thermotolerant Strains, Rhodoplanes tepidamans and 'Rhodoplanes cryptolactis,' Further Refine the Genus.</title>
        <authorList>
            <person name="Rayyan A.A."/>
            <person name="Kyndt J.A."/>
        </authorList>
    </citation>
    <scope>NUCLEOTIDE SEQUENCE</scope>
    <source>
        <strain evidence="2">DSM 9987</strain>
    </source>
</reference>
<sequence length="182" mass="19975">MWTLDRIDTLKSLWSAGRSAAIIACELGVTRNAVIGKVHRLQEAGEFDTFPRPPGPPVVRLPSGPARKAPAARPPKPPAEPRTKPAKPRRATLLRQMGMDVVPATPAQARPEQLAAERSTAWTRAEVRAPGERPCTLIELTHDRCRWPLGDPAAESFRYCGGARAHKSYCAHHGALAYQPRR</sequence>
<evidence type="ECO:0000313" key="3">
    <source>
        <dbReference type="Proteomes" id="UP001165652"/>
    </source>
</evidence>
<comment type="caution">
    <text evidence="2">The sequence shown here is derived from an EMBL/GenBank/DDBJ whole genome shotgun (WGS) entry which is preliminary data.</text>
</comment>
<feature type="region of interest" description="Disordered" evidence="1">
    <location>
        <begin position="46"/>
        <end position="89"/>
    </location>
</feature>
<gene>
    <name evidence="2" type="ORF">PQJ73_20070</name>
</gene>
<dbReference type="InterPro" id="IPR011681">
    <property type="entry name" value="GcrA"/>
</dbReference>
<accession>A0ABT5JEF8</accession>
<dbReference type="RefSeq" id="WP_272778828.1">
    <property type="nucleotide sequence ID" value="NZ_JAQQLI010000035.1"/>
</dbReference>
<evidence type="ECO:0000256" key="1">
    <source>
        <dbReference type="SAM" id="MobiDB-lite"/>
    </source>
</evidence>
<evidence type="ECO:0000313" key="2">
    <source>
        <dbReference type="EMBL" id="MDC7787992.1"/>
    </source>
</evidence>
<reference evidence="2" key="2">
    <citation type="submission" date="2023-02" db="EMBL/GenBank/DDBJ databases">
        <authorList>
            <person name="Rayyan A."/>
            <person name="Meyer T."/>
            <person name="Kyndt J.A."/>
        </authorList>
    </citation>
    <scope>NUCLEOTIDE SEQUENCE</scope>
    <source>
        <strain evidence="2">DSM 9987</strain>
    </source>
</reference>
<name>A0ABT5JEF8_RHOTP</name>
<protein>
    <submittedName>
        <fullName evidence="2">GcrA family cell cycle regulator</fullName>
    </submittedName>
</protein>